<feature type="signal peptide" evidence="1">
    <location>
        <begin position="1"/>
        <end position="25"/>
    </location>
</feature>
<organism evidence="2 3">
    <name type="scientific">Kitasatospora putterlickiae</name>
    <dbReference type="NCBI Taxonomy" id="221725"/>
    <lineage>
        <taxon>Bacteria</taxon>
        <taxon>Bacillati</taxon>
        <taxon>Actinomycetota</taxon>
        <taxon>Actinomycetes</taxon>
        <taxon>Kitasatosporales</taxon>
        <taxon>Streptomycetaceae</taxon>
        <taxon>Kitasatospora</taxon>
    </lineage>
</organism>
<dbReference type="Proteomes" id="UP001499863">
    <property type="component" value="Unassembled WGS sequence"/>
</dbReference>
<feature type="chain" id="PRO_5046412287" evidence="1">
    <location>
        <begin position="26"/>
        <end position="132"/>
    </location>
</feature>
<dbReference type="RefSeq" id="WP_344333299.1">
    <property type="nucleotide sequence ID" value="NZ_BAAAKJ010000131.1"/>
</dbReference>
<name>A0ABN1XYC0_9ACTN</name>
<evidence type="ECO:0000313" key="3">
    <source>
        <dbReference type="Proteomes" id="UP001499863"/>
    </source>
</evidence>
<accession>A0ABN1XYC0</accession>
<sequence>MSRTKPLVLTALAVLGVLAASTAAAADDRPADKPASVKPVATPSDPAVADASLLAAHDQVTGDWVEVAPGANGIALVACPAGEVPTGGGGQTSAFRIFFTDSYASGEYWVVRGTNTGTSAESIRATAVCTTP</sequence>
<proteinExistence type="predicted"/>
<dbReference type="EMBL" id="BAAAKJ010000131">
    <property type="protein sequence ID" value="GAA1392993.1"/>
    <property type="molecule type" value="Genomic_DNA"/>
</dbReference>
<evidence type="ECO:0000313" key="2">
    <source>
        <dbReference type="EMBL" id="GAA1392993.1"/>
    </source>
</evidence>
<protein>
    <submittedName>
        <fullName evidence="2">Uncharacterized protein</fullName>
    </submittedName>
</protein>
<gene>
    <name evidence="2" type="ORF">GCM10009639_25440</name>
</gene>
<reference evidence="2 3" key="1">
    <citation type="journal article" date="2019" name="Int. J. Syst. Evol. Microbiol.">
        <title>The Global Catalogue of Microorganisms (GCM) 10K type strain sequencing project: providing services to taxonomists for standard genome sequencing and annotation.</title>
        <authorList>
            <consortium name="The Broad Institute Genomics Platform"/>
            <consortium name="The Broad Institute Genome Sequencing Center for Infectious Disease"/>
            <person name="Wu L."/>
            <person name="Ma J."/>
        </authorList>
    </citation>
    <scope>NUCLEOTIDE SEQUENCE [LARGE SCALE GENOMIC DNA]</scope>
    <source>
        <strain evidence="2 3">JCM 12393</strain>
    </source>
</reference>
<comment type="caution">
    <text evidence="2">The sequence shown here is derived from an EMBL/GenBank/DDBJ whole genome shotgun (WGS) entry which is preliminary data.</text>
</comment>
<keyword evidence="3" id="KW-1185">Reference proteome</keyword>
<evidence type="ECO:0000256" key="1">
    <source>
        <dbReference type="SAM" id="SignalP"/>
    </source>
</evidence>
<keyword evidence="1" id="KW-0732">Signal</keyword>